<feature type="domain" description="PAC" evidence="10">
    <location>
        <begin position="430"/>
        <end position="481"/>
    </location>
</feature>
<dbReference type="CDD" id="cd00082">
    <property type="entry name" value="HisKA"/>
    <property type="match status" value="1"/>
</dbReference>
<dbReference type="SMART" id="SM00388">
    <property type="entry name" value="HisKA"/>
    <property type="match status" value="1"/>
</dbReference>
<protein>
    <recommendedName>
        <fullName evidence="2">histidine kinase</fullName>
        <ecNumber evidence="2">2.7.13.3</ecNumber>
    </recommendedName>
</protein>
<evidence type="ECO:0000256" key="2">
    <source>
        <dbReference type="ARBA" id="ARBA00012438"/>
    </source>
</evidence>
<proteinExistence type="predicted"/>
<dbReference type="InterPro" id="IPR000014">
    <property type="entry name" value="PAS"/>
</dbReference>
<evidence type="ECO:0000259" key="8">
    <source>
        <dbReference type="PROSITE" id="PS50109"/>
    </source>
</evidence>
<feature type="domain" description="Histidine kinase" evidence="8">
    <location>
        <begin position="485"/>
        <end position="708"/>
    </location>
</feature>
<dbReference type="SUPFAM" id="SSF47384">
    <property type="entry name" value="Homodimeric domain of signal transducing histidine kinase"/>
    <property type="match status" value="1"/>
</dbReference>
<dbReference type="InterPro" id="IPR013767">
    <property type="entry name" value="PAS_fold"/>
</dbReference>
<reference evidence="11 12" key="1">
    <citation type="journal article" date="2016" name="Nat. Commun.">
        <title>Thousands of microbial genomes shed light on interconnected biogeochemical processes in an aquifer system.</title>
        <authorList>
            <person name="Anantharaman K."/>
            <person name="Brown C.T."/>
            <person name="Hug L.A."/>
            <person name="Sharon I."/>
            <person name="Castelle C.J."/>
            <person name="Probst A.J."/>
            <person name="Thomas B.C."/>
            <person name="Singh A."/>
            <person name="Wilkins M.J."/>
            <person name="Karaoz U."/>
            <person name="Brodie E.L."/>
            <person name="Williams K.H."/>
            <person name="Hubbard S.S."/>
            <person name="Banfield J.F."/>
        </authorList>
    </citation>
    <scope>NUCLEOTIDE SEQUENCE [LARGE SCALE GENOMIC DNA]</scope>
</reference>
<feature type="transmembrane region" description="Helical" evidence="7">
    <location>
        <begin position="45"/>
        <end position="63"/>
    </location>
</feature>
<keyword evidence="7" id="KW-0472">Membrane</keyword>
<comment type="caution">
    <text evidence="11">The sequence shown here is derived from an EMBL/GenBank/DDBJ whole genome shotgun (WGS) entry which is preliminary data.</text>
</comment>
<dbReference type="EC" id="2.7.13.3" evidence="2"/>
<evidence type="ECO:0000256" key="6">
    <source>
        <dbReference type="SAM" id="Coils"/>
    </source>
</evidence>
<dbReference type="Pfam" id="PF02518">
    <property type="entry name" value="HATPase_c"/>
    <property type="match status" value="1"/>
</dbReference>
<feature type="transmembrane region" description="Helical" evidence="7">
    <location>
        <begin position="149"/>
        <end position="166"/>
    </location>
</feature>
<dbReference type="SUPFAM" id="SSF55874">
    <property type="entry name" value="ATPase domain of HSP90 chaperone/DNA topoisomerase II/histidine kinase"/>
    <property type="match status" value="1"/>
</dbReference>
<dbReference type="InterPro" id="IPR035965">
    <property type="entry name" value="PAS-like_dom_sf"/>
</dbReference>
<dbReference type="PRINTS" id="PR00344">
    <property type="entry name" value="BCTRLSENSOR"/>
</dbReference>
<evidence type="ECO:0000256" key="1">
    <source>
        <dbReference type="ARBA" id="ARBA00000085"/>
    </source>
</evidence>
<dbReference type="InterPro" id="IPR036890">
    <property type="entry name" value="HATPase_C_sf"/>
</dbReference>
<sequence length="711" mass="79777">MKKKAEDGAEIKTSSDYALKIFSLTGIVFFLIFSVVYLLKGDLFAGIVEITIAFTFFLNLIFLTKHKNIDSASSFALLALIPFYLFILTTGGIANTGLFWLHPFPVAALYFKGSKKGLVLSIFLGLILVVIFIFKLLGIYVTPFSLVEIRQALASYILLNIFIYFYQKGNESKQKLVEEKEKEVNKRQEELVKTMGKGKTLESQFEQERDKLNLIINSMGEGLLVVDKDYKIRMINHTAELLLGVKEKKVLGTEWHKLANAYIGGKEIPFKQRVSIQVLNKAVTIQTVLEDDHYYLVKSSGRKFPIVSVTTPIFEDSKVVGAVKVFSDATQEKEAKILIEEAIKSKTKELKYEQQRSHAILENTGEGVILTNDKGKITYVNPAFEKMSGYDNDYLSGKDFSETIKAYDLKENEIPPAQISDAAAVTAEKQEMKLMLQKKEGEKIGVIINSAPVRSQTNFIGVVRVIHDVTDDLQLQQQKDDFFSIASHELRTPLSVITGNLDTVLAGYGKSQMTKEDLALLQDSMDASDRLIKMVGDFLNISRLDQGRLNYEIRQVDACFVIESVVHELMPLIENKGIKLSYTCINDPKHKMVLVDENLLKEILINLIGNSLKFTDKGEIKIEHGLKDNMSYIKVIDPGVGIAKDKQKLLFQRFQQAMNRTLAREAGGTGLGLYISREFARVMGGDLVLEESELGKGSIFSFTLPLANSVK</sequence>
<dbReference type="Proteomes" id="UP000177053">
    <property type="component" value="Unassembled WGS sequence"/>
</dbReference>
<dbReference type="PROSITE" id="PS50112">
    <property type="entry name" value="PAS"/>
    <property type="match status" value="2"/>
</dbReference>
<feature type="transmembrane region" description="Helical" evidence="7">
    <location>
        <begin position="118"/>
        <end position="137"/>
    </location>
</feature>
<dbReference type="InterPro" id="IPR036097">
    <property type="entry name" value="HisK_dim/P_sf"/>
</dbReference>
<dbReference type="NCBIfam" id="TIGR00229">
    <property type="entry name" value="sensory_box"/>
    <property type="match status" value="2"/>
</dbReference>
<dbReference type="SUPFAM" id="SSF55785">
    <property type="entry name" value="PYP-like sensor domain (PAS domain)"/>
    <property type="match status" value="2"/>
</dbReference>
<organism evidence="11 12">
    <name type="scientific">Candidatus Woesebacteria bacterium RBG_16_34_12</name>
    <dbReference type="NCBI Taxonomy" id="1802480"/>
    <lineage>
        <taxon>Bacteria</taxon>
        <taxon>Candidatus Woeseibacteriota</taxon>
    </lineage>
</organism>
<feature type="transmembrane region" description="Helical" evidence="7">
    <location>
        <begin position="75"/>
        <end position="98"/>
    </location>
</feature>
<evidence type="ECO:0000256" key="4">
    <source>
        <dbReference type="ARBA" id="ARBA00022679"/>
    </source>
</evidence>
<dbReference type="InterPro" id="IPR005467">
    <property type="entry name" value="His_kinase_dom"/>
</dbReference>
<accession>A0A1F7XBQ6</accession>
<dbReference type="PROSITE" id="PS50109">
    <property type="entry name" value="HIS_KIN"/>
    <property type="match status" value="1"/>
</dbReference>
<gene>
    <name evidence="11" type="ORF">A2Z22_05220</name>
</gene>
<keyword evidence="6" id="KW-0175">Coiled coil</keyword>
<dbReference type="Gene3D" id="3.30.450.20">
    <property type="entry name" value="PAS domain"/>
    <property type="match status" value="2"/>
</dbReference>
<feature type="transmembrane region" description="Helical" evidence="7">
    <location>
        <begin position="21"/>
        <end position="39"/>
    </location>
</feature>
<keyword evidence="7" id="KW-0812">Transmembrane</keyword>
<keyword evidence="4" id="KW-0808">Transferase</keyword>
<feature type="domain" description="PAS" evidence="9">
    <location>
        <begin position="208"/>
        <end position="252"/>
    </location>
</feature>
<dbReference type="GO" id="GO:0006355">
    <property type="term" value="P:regulation of DNA-templated transcription"/>
    <property type="evidence" value="ECO:0007669"/>
    <property type="project" value="InterPro"/>
</dbReference>
<evidence type="ECO:0000313" key="11">
    <source>
        <dbReference type="EMBL" id="OGM12199.1"/>
    </source>
</evidence>
<dbReference type="Pfam" id="PF00512">
    <property type="entry name" value="HisKA"/>
    <property type="match status" value="1"/>
</dbReference>
<dbReference type="InterPro" id="IPR003594">
    <property type="entry name" value="HATPase_dom"/>
</dbReference>
<evidence type="ECO:0000259" key="10">
    <source>
        <dbReference type="PROSITE" id="PS50113"/>
    </source>
</evidence>
<dbReference type="InterPro" id="IPR000700">
    <property type="entry name" value="PAS-assoc_C"/>
</dbReference>
<keyword evidence="5" id="KW-0418">Kinase</keyword>
<dbReference type="EMBL" id="MGFS01000002">
    <property type="protein sequence ID" value="OGM12199.1"/>
    <property type="molecule type" value="Genomic_DNA"/>
</dbReference>
<dbReference type="Gene3D" id="3.30.565.10">
    <property type="entry name" value="Histidine kinase-like ATPase, C-terminal domain"/>
    <property type="match status" value="1"/>
</dbReference>
<dbReference type="InterPro" id="IPR003661">
    <property type="entry name" value="HisK_dim/P_dom"/>
</dbReference>
<dbReference type="CDD" id="cd00130">
    <property type="entry name" value="PAS"/>
    <property type="match status" value="2"/>
</dbReference>
<dbReference type="AlphaFoldDB" id="A0A1F7XBQ6"/>
<dbReference type="Gene3D" id="1.10.287.130">
    <property type="match status" value="1"/>
</dbReference>
<evidence type="ECO:0000256" key="3">
    <source>
        <dbReference type="ARBA" id="ARBA00022553"/>
    </source>
</evidence>
<keyword evidence="3" id="KW-0597">Phosphoprotein</keyword>
<dbReference type="PANTHER" id="PTHR43047">
    <property type="entry name" value="TWO-COMPONENT HISTIDINE PROTEIN KINASE"/>
    <property type="match status" value="1"/>
</dbReference>
<evidence type="ECO:0000256" key="7">
    <source>
        <dbReference type="SAM" id="Phobius"/>
    </source>
</evidence>
<evidence type="ECO:0000313" key="12">
    <source>
        <dbReference type="Proteomes" id="UP000177053"/>
    </source>
</evidence>
<feature type="domain" description="PAS" evidence="9">
    <location>
        <begin position="353"/>
        <end position="398"/>
    </location>
</feature>
<dbReference type="CDD" id="cd16922">
    <property type="entry name" value="HATPase_EvgS-ArcB-TorS-like"/>
    <property type="match status" value="1"/>
</dbReference>
<dbReference type="Pfam" id="PF00989">
    <property type="entry name" value="PAS"/>
    <property type="match status" value="1"/>
</dbReference>
<evidence type="ECO:0000256" key="5">
    <source>
        <dbReference type="ARBA" id="ARBA00022777"/>
    </source>
</evidence>
<keyword evidence="7" id="KW-1133">Transmembrane helix</keyword>
<comment type="catalytic activity">
    <reaction evidence="1">
        <text>ATP + protein L-histidine = ADP + protein N-phospho-L-histidine.</text>
        <dbReference type="EC" id="2.7.13.3"/>
    </reaction>
</comment>
<dbReference type="GO" id="GO:0000155">
    <property type="term" value="F:phosphorelay sensor kinase activity"/>
    <property type="evidence" value="ECO:0007669"/>
    <property type="project" value="InterPro"/>
</dbReference>
<dbReference type="PROSITE" id="PS50113">
    <property type="entry name" value="PAC"/>
    <property type="match status" value="1"/>
</dbReference>
<evidence type="ECO:0000259" key="9">
    <source>
        <dbReference type="PROSITE" id="PS50112"/>
    </source>
</evidence>
<dbReference type="InterPro" id="IPR004358">
    <property type="entry name" value="Sig_transdc_His_kin-like_C"/>
</dbReference>
<dbReference type="SMART" id="SM00387">
    <property type="entry name" value="HATPase_c"/>
    <property type="match status" value="1"/>
</dbReference>
<feature type="coiled-coil region" evidence="6">
    <location>
        <begin position="170"/>
        <end position="197"/>
    </location>
</feature>
<dbReference type="SMART" id="SM00091">
    <property type="entry name" value="PAS"/>
    <property type="match status" value="2"/>
</dbReference>
<dbReference type="Pfam" id="PF13426">
    <property type="entry name" value="PAS_9"/>
    <property type="match status" value="1"/>
</dbReference>
<name>A0A1F7XBQ6_9BACT</name>